<proteinExistence type="predicted"/>
<gene>
    <name evidence="1" type="ORF">LZ518_11580</name>
</gene>
<name>A0ABT0SBL1_9SPHN</name>
<accession>A0ABT0SBL1</accession>
<comment type="caution">
    <text evidence="1">The sequence shown here is derived from an EMBL/GenBank/DDBJ whole genome shotgun (WGS) entry which is preliminary data.</text>
</comment>
<sequence length="181" mass="21080">MAGRGWFIMYRGWMSSDDFRPEPFSEREVFIWSIENAAHSPHFQWFNGLKIFVERGEFATSIRMMAQRFSWTEKRVRTFMERMCRVQKWARRTAQSGAQSPTILTVCNYNEYQFAGSGNGTAEGTSQGIRRAHGRHIAGTQQDEWGKNGIGMEDNEWNLLSPMRKAELEFLRGIPKPVFKK</sequence>
<keyword evidence="2" id="KW-1185">Reference proteome</keyword>
<reference evidence="1" key="1">
    <citation type="submission" date="2022-05" db="EMBL/GenBank/DDBJ databases">
        <authorList>
            <person name="Jo J.-H."/>
            <person name="Im W.-T."/>
        </authorList>
    </citation>
    <scope>NUCLEOTIDE SEQUENCE</scope>
    <source>
        <strain evidence="1">RB56-2</strain>
    </source>
</reference>
<organism evidence="1 2">
    <name type="scientific">Sphingomonas brevis</name>
    <dbReference type="NCBI Taxonomy" id="2908206"/>
    <lineage>
        <taxon>Bacteria</taxon>
        <taxon>Pseudomonadati</taxon>
        <taxon>Pseudomonadota</taxon>
        <taxon>Alphaproteobacteria</taxon>
        <taxon>Sphingomonadales</taxon>
        <taxon>Sphingomonadaceae</taxon>
        <taxon>Sphingomonas</taxon>
    </lineage>
</organism>
<dbReference type="EMBL" id="JAMGBB010000001">
    <property type="protein sequence ID" value="MCL6741767.1"/>
    <property type="molecule type" value="Genomic_DNA"/>
</dbReference>
<protein>
    <submittedName>
        <fullName evidence="1">Uncharacterized protein</fullName>
    </submittedName>
</protein>
<evidence type="ECO:0000313" key="1">
    <source>
        <dbReference type="EMBL" id="MCL6741767.1"/>
    </source>
</evidence>
<dbReference type="RefSeq" id="WP_249916133.1">
    <property type="nucleotide sequence ID" value="NZ_JAMGBB010000001.1"/>
</dbReference>
<dbReference type="Proteomes" id="UP001165383">
    <property type="component" value="Unassembled WGS sequence"/>
</dbReference>
<evidence type="ECO:0000313" key="2">
    <source>
        <dbReference type="Proteomes" id="UP001165383"/>
    </source>
</evidence>